<proteinExistence type="predicted"/>
<evidence type="ECO:0000259" key="1">
    <source>
        <dbReference type="Pfam" id="PF09983"/>
    </source>
</evidence>
<feature type="domain" description="Wadjet protein JetD C-terminal" evidence="1">
    <location>
        <begin position="260"/>
        <end position="412"/>
    </location>
</feature>
<reference evidence="2" key="2">
    <citation type="journal article" date="2021" name="PeerJ">
        <title>Extensive microbial diversity within the chicken gut microbiome revealed by metagenomics and culture.</title>
        <authorList>
            <person name="Gilroy R."/>
            <person name="Ravi A."/>
            <person name="Getino M."/>
            <person name="Pursley I."/>
            <person name="Horton D.L."/>
            <person name="Alikhan N.F."/>
            <person name="Baker D."/>
            <person name="Gharbi K."/>
            <person name="Hall N."/>
            <person name="Watson M."/>
            <person name="Adriaenssens E.M."/>
            <person name="Foster-Nyarko E."/>
            <person name="Jarju S."/>
            <person name="Secka A."/>
            <person name="Antonio M."/>
            <person name="Oren A."/>
            <person name="Chaudhuri R.R."/>
            <person name="La Ragione R."/>
            <person name="Hildebrand F."/>
            <person name="Pallen M.J."/>
        </authorList>
    </citation>
    <scope>NUCLEOTIDE SEQUENCE</scope>
    <source>
        <strain evidence="2">ChiSxjej1B13-7041</strain>
    </source>
</reference>
<comment type="caution">
    <text evidence="2">The sequence shown here is derived from an EMBL/GenBank/DDBJ whole genome shotgun (WGS) entry which is preliminary data.</text>
</comment>
<dbReference type="Gene3D" id="3.40.1360.10">
    <property type="match status" value="1"/>
</dbReference>
<evidence type="ECO:0000313" key="2">
    <source>
        <dbReference type="EMBL" id="HIR94406.1"/>
    </source>
</evidence>
<accession>A0A9D1JHD8</accession>
<dbReference type="EMBL" id="DVHU01000119">
    <property type="protein sequence ID" value="HIR94406.1"/>
    <property type="molecule type" value="Genomic_DNA"/>
</dbReference>
<gene>
    <name evidence="2" type="ORF">IAB98_13415</name>
</gene>
<dbReference type="InterPro" id="IPR036078">
    <property type="entry name" value="Spo11/TopoVI_A_sf"/>
</dbReference>
<reference evidence="2" key="1">
    <citation type="submission" date="2020-10" db="EMBL/GenBank/DDBJ databases">
        <authorList>
            <person name="Gilroy R."/>
        </authorList>
    </citation>
    <scope>NUCLEOTIDE SEQUENCE</scope>
    <source>
        <strain evidence="2">ChiSxjej1B13-7041</strain>
    </source>
</reference>
<dbReference type="InterPro" id="IPR024534">
    <property type="entry name" value="JetD_C"/>
</dbReference>
<dbReference type="GO" id="GO:0005694">
    <property type="term" value="C:chromosome"/>
    <property type="evidence" value="ECO:0007669"/>
    <property type="project" value="InterPro"/>
</dbReference>
<dbReference type="GO" id="GO:0003677">
    <property type="term" value="F:DNA binding"/>
    <property type="evidence" value="ECO:0007669"/>
    <property type="project" value="InterPro"/>
</dbReference>
<dbReference type="AlphaFoldDB" id="A0A9D1JHD8"/>
<name>A0A9D1JHD8_9FIRM</name>
<evidence type="ECO:0000313" key="3">
    <source>
        <dbReference type="Proteomes" id="UP000886841"/>
    </source>
</evidence>
<sequence>MRAIARQQRRRIFVANYEEKLLAALAEKYRRSKKDTGTNKIVRRTKVTPEALYKHYHRNDGDMGQIQAVNETVRRCQERGFVTGTWESFSDELREIVLVDEKVQEIESYLQEKYGYEPKAAKKRRVEEIIAAYGGRSKAAERECQKLRQALEKNKIPPKYQQTEELLKALVFIEHNQRQLFLREASLLIYGDSKYLEENTLSAVCRTLREYLNRPCSEEEIEDEILEDYHILREKQRLCLKGSVTLHMAGEEVCLDNFSGGIEFFSQELERIEKITVHTPYFMTVENYTSWLRLQKPDTAYFYLGGYANRCQRDFLKRVFQDNPGLFFRHFGDIDAGGLYIYEHLRRVTGIPFERYRMSRTELEDARYQACLQPLTEQDRVRLQSLAGQEPYRELAEYMLKKNVKLEQEIVSFFE</sequence>
<dbReference type="SUPFAM" id="SSF56726">
    <property type="entry name" value="DNA topoisomerase IV, alpha subunit"/>
    <property type="match status" value="1"/>
</dbReference>
<organism evidence="2 3">
    <name type="scientific">Candidatus Egerieimonas intestinavium</name>
    <dbReference type="NCBI Taxonomy" id="2840777"/>
    <lineage>
        <taxon>Bacteria</taxon>
        <taxon>Bacillati</taxon>
        <taxon>Bacillota</taxon>
        <taxon>Clostridia</taxon>
        <taxon>Lachnospirales</taxon>
        <taxon>Lachnospiraceae</taxon>
        <taxon>Lachnospiraceae incertae sedis</taxon>
        <taxon>Candidatus Egerieimonas</taxon>
    </lineage>
</organism>
<dbReference type="Pfam" id="PF09983">
    <property type="entry name" value="JetD_C"/>
    <property type="match status" value="1"/>
</dbReference>
<protein>
    <submittedName>
        <fullName evidence="2">DUF2399 domain-containing protein</fullName>
    </submittedName>
</protein>
<dbReference type="Proteomes" id="UP000886841">
    <property type="component" value="Unassembled WGS sequence"/>
</dbReference>